<reference evidence="2" key="1">
    <citation type="submission" date="2018-06" db="EMBL/GenBank/DDBJ databases">
        <authorList>
            <person name="Zhirakovskaya E."/>
        </authorList>
    </citation>
    <scope>NUCLEOTIDE SEQUENCE</scope>
</reference>
<dbReference type="InterPro" id="IPR027417">
    <property type="entry name" value="P-loop_NTPase"/>
</dbReference>
<dbReference type="SMART" id="SM00382">
    <property type="entry name" value="AAA"/>
    <property type="match status" value="1"/>
</dbReference>
<evidence type="ECO:0000313" key="2">
    <source>
        <dbReference type="EMBL" id="VAW34134.1"/>
    </source>
</evidence>
<dbReference type="AlphaFoldDB" id="A0A3B0VRP2"/>
<dbReference type="InterPro" id="IPR003593">
    <property type="entry name" value="AAA+_ATPase"/>
</dbReference>
<dbReference type="Gene3D" id="3.40.50.300">
    <property type="entry name" value="P-loop containing nucleotide triphosphate hydrolases"/>
    <property type="match status" value="1"/>
</dbReference>
<accession>A0A3B0VRP2</accession>
<gene>
    <name evidence="2" type="ORF">MNBD_CHLOROFLEXI01-2835</name>
</gene>
<dbReference type="SUPFAM" id="SSF52540">
    <property type="entry name" value="P-loop containing nucleoside triphosphate hydrolases"/>
    <property type="match status" value="2"/>
</dbReference>
<organism evidence="2">
    <name type="scientific">hydrothermal vent metagenome</name>
    <dbReference type="NCBI Taxonomy" id="652676"/>
    <lineage>
        <taxon>unclassified sequences</taxon>
        <taxon>metagenomes</taxon>
        <taxon>ecological metagenomes</taxon>
    </lineage>
</organism>
<protein>
    <submittedName>
        <fullName evidence="2">Predicted ATPase with chaperone activity, associated with Flp pilus assembly</fullName>
    </submittedName>
</protein>
<name>A0A3B0VRP2_9ZZZZ</name>
<sequence length="446" mass="49910">MSTDKLMKLLAPVMKLDDLGIPSGLIQDIIFRLLFNESDVSVARFADVLGIHASIIDEMMAKLKQEHLVEVVSAGRLGSLSFTYGLTEAGAKRARNSFDRSQYVGRAPVSLEKYTTAITLQSQRVQRITPTQVQQALSFLILPETFHRRIGPAVNAGTSLFLYGPPGNGKTTIAQAIAKLIAQDSPIWLPDAITVGGQIIRVYDPLVHNPLDKDALAMYTGALVNGRTGKLKYDKRWRLFERPAVMVGGELKMESLDLRYEPIAKVYEAPLQLKANGGMFLIDDFGRQQISPQELLNRWIVPLESGFDFLRLQSGQSLEVPFRQLIVFSTNLDPMQLVDGAFLRRIQMKVEVGGPSEKLFYQIFIDSCKAFSVPFDKKTFVHLLQKWYREPKRVMQAVHPRDIIKTVISICKYDSTPPRLTPELVDEACESYFVEGDMAATLAGQA</sequence>
<dbReference type="EMBL" id="UOEU01000514">
    <property type="protein sequence ID" value="VAW34134.1"/>
    <property type="molecule type" value="Genomic_DNA"/>
</dbReference>
<feature type="domain" description="AAA+ ATPase" evidence="1">
    <location>
        <begin position="156"/>
        <end position="352"/>
    </location>
</feature>
<proteinExistence type="predicted"/>
<evidence type="ECO:0000259" key="1">
    <source>
        <dbReference type="SMART" id="SM00382"/>
    </source>
</evidence>